<sequence>MLRGIKLTGLLLALVWLGSYLAWQQGHITDPQLEPLAVELERHLGSEALYLAPQIAEWGAMLSALLLAIWLLVRLGLGLAGIIRRRTAANQALQHARTEQTVSAYDKVISIADQGIIKPRKALRLATDERERQLSSYAEELSLFCTLLSQSPAGSAGTANGHEASRIKCLEMLCKSLQESLQNNIDADAQEIELLEPIRVESEIQWRLGSPPNSQLITGNLEAEAERLGDEADKVLEKALGHDFDWRNLVEPEQVRELERPKQPLYHSAQQLPTTIQTALDNLTEPQRPRQRKGPEIDWQEVREALSQRIKVDFIRRSFADRGWYAKSYANLHKNAAEMVRFAANLLWPREQELFKRTDTTTKTPALSGLFILPVPAFAEFRFWGEKRNEATIEPVLEVLEAEGIGSQANTSLATLELSPDPIKSRSPEEFFEHAFVLLLTKPFRELTAELRLSLDSYKHKLAQQAPEPAHSTANTAAATAQLTPERVAALDKRIAEMEKEFSNLDPAQLSQRLGISSTTPSSNKSAGNDIYTAAKGKAEPKTQAIEPVTVSLPGLMAEQKQRG</sequence>
<evidence type="ECO:0000256" key="2">
    <source>
        <dbReference type="SAM" id="Phobius"/>
    </source>
</evidence>
<organism evidence="3 4">
    <name type="scientific">Halorhodospira halochloris</name>
    <name type="common">Ectothiorhodospira halochloris</name>
    <dbReference type="NCBI Taxonomy" id="1052"/>
    <lineage>
        <taxon>Bacteria</taxon>
        <taxon>Pseudomonadati</taxon>
        <taxon>Pseudomonadota</taxon>
        <taxon>Gammaproteobacteria</taxon>
        <taxon>Chromatiales</taxon>
        <taxon>Ectothiorhodospiraceae</taxon>
        <taxon>Halorhodospira</taxon>
    </lineage>
</organism>
<feature type="region of interest" description="Disordered" evidence="1">
    <location>
        <begin position="512"/>
        <end position="564"/>
    </location>
</feature>
<name>A0A0X8X7E1_HALHR</name>
<keyword evidence="4" id="KW-1185">Reference proteome</keyword>
<evidence type="ECO:0000313" key="3">
    <source>
        <dbReference type="EMBL" id="BAU56866.1"/>
    </source>
</evidence>
<dbReference type="Proteomes" id="UP000218890">
    <property type="component" value="Chromosome"/>
</dbReference>
<gene>
    <name evidence="3" type="ORF">HH1059_01920</name>
</gene>
<reference evidence="3" key="1">
    <citation type="submission" date="2016-02" db="EMBL/GenBank/DDBJ databases">
        <title>Halorhodospira halochloris DSM-1059 complete genome, version 2.</title>
        <authorList>
            <person name="Tsukatani Y."/>
        </authorList>
    </citation>
    <scope>NUCLEOTIDE SEQUENCE</scope>
    <source>
        <strain evidence="3">DSM 1059</strain>
    </source>
</reference>
<feature type="transmembrane region" description="Helical" evidence="2">
    <location>
        <begin position="58"/>
        <end position="77"/>
    </location>
</feature>
<dbReference type="AlphaFoldDB" id="A0A0X8X7E1"/>
<keyword evidence="2" id="KW-1133">Transmembrane helix</keyword>
<keyword evidence="2" id="KW-0812">Transmembrane</keyword>
<evidence type="ECO:0000313" key="4">
    <source>
        <dbReference type="Proteomes" id="UP000218890"/>
    </source>
</evidence>
<dbReference type="RefSeq" id="WP_096407266.1">
    <property type="nucleotide sequence ID" value="NZ_AP017372.2"/>
</dbReference>
<proteinExistence type="predicted"/>
<keyword evidence="2" id="KW-0472">Membrane</keyword>
<accession>A0A0X8X7E1</accession>
<protein>
    <submittedName>
        <fullName evidence="3">Uncharacterized protein</fullName>
    </submittedName>
</protein>
<dbReference type="KEGG" id="hhk:HH1059_01920"/>
<evidence type="ECO:0000256" key="1">
    <source>
        <dbReference type="SAM" id="MobiDB-lite"/>
    </source>
</evidence>
<dbReference type="EMBL" id="AP017372">
    <property type="protein sequence ID" value="BAU56866.1"/>
    <property type="molecule type" value="Genomic_DNA"/>
</dbReference>
<feature type="compositionally biased region" description="Polar residues" evidence="1">
    <location>
        <begin position="512"/>
        <end position="527"/>
    </location>
</feature>